<feature type="transmembrane region" description="Helical" evidence="1">
    <location>
        <begin position="21"/>
        <end position="40"/>
    </location>
</feature>
<evidence type="ECO:0000313" key="3">
    <source>
        <dbReference type="EMBL" id="MDT3403530.1"/>
    </source>
</evidence>
<keyword evidence="4" id="KW-1185">Reference proteome</keyword>
<organism evidence="3 4">
    <name type="scientific">Mucilaginibacter terrae</name>
    <dbReference type="NCBI Taxonomy" id="1955052"/>
    <lineage>
        <taxon>Bacteria</taxon>
        <taxon>Pseudomonadati</taxon>
        <taxon>Bacteroidota</taxon>
        <taxon>Sphingobacteriia</taxon>
        <taxon>Sphingobacteriales</taxon>
        <taxon>Sphingobacteriaceae</taxon>
        <taxon>Mucilaginibacter</taxon>
    </lineage>
</organism>
<dbReference type="SMART" id="SM00867">
    <property type="entry name" value="YceI"/>
    <property type="match status" value="1"/>
</dbReference>
<keyword evidence="1" id="KW-1133">Transmembrane helix</keyword>
<evidence type="ECO:0000259" key="2">
    <source>
        <dbReference type="SMART" id="SM00867"/>
    </source>
</evidence>
<keyword evidence="1" id="KW-0812">Transmembrane</keyword>
<protein>
    <submittedName>
        <fullName evidence="3">Polyisoprenoid-binding protein YceI</fullName>
    </submittedName>
</protein>
<name>A0ABU3GUT0_9SPHI</name>
<gene>
    <name evidence="3" type="ORF">QE417_002602</name>
</gene>
<dbReference type="Gene3D" id="2.40.128.110">
    <property type="entry name" value="Lipid/polyisoprenoid-binding, YceI-like"/>
    <property type="match status" value="1"/>
</dbReference>
<dbReference type="PANTHER" id="PTHR34406:SF1">
    <property type="entry name" value="PROTEIN YCEI"/>
    <property type="match status" value="1"/>
</dbReference>
<sequence length="214" mass="23057">MFKHLILSITFVDIKHNMKKLTTLFVAVIAVALVAFKPIAPVTFKVDTQRSKIEWTGKKVTGQHTGTIKLASGEVATNGKVPTGGKFAIDMNSMDCTDLSGEAKGKLLGHLKSEDFFGTEKYPTAEFTATKITPAGAGKVNVTGNIVIKGKTSVITFPATYAVAGNNLTVTATDVKVDRTKHDIRYGSKSFFESIGDKAIDDEFLLNINLVATR</sequence>
<accession>A0ABU3GUT0</accession>
<reference evidence="4" key="1">
    <citation type="submission" date="2023-07" db="EMBL/GenBank/DDBJ databases">
        <title>Functional and genomic diversity of the sorghum phyllosphere microbiome.</title>
        <authorList>
            <person name="Shade A."/>
        </authorList>
    </citation>
    <scope>NUCLEOTIDE SEQUENCE [LARGE SCALE GENOMIC DNA]</scope>
    <source>
        <strain evidence="4">SORGH_AS_0422</strain>
    </source>
</reference>
<dbReference type="Proteomes" id="UP001258315">
    <property type="component" value="Unassembled WGS sequence"/>
</dbReference>
<dbReference type="EMBL" id="JAVLVU010000001">
    <property type="protein sequence ID" value="MDT3403530.1"/>
    <property type="molecule type" value="Genomic_DNA"/>
</dbReference>
<dbReference type="Pfam" id="PF04264">
    <property type="entry name" value="YceI"/>
    <property type="match status" value="1"/>
</dbReference>
<dbReference type="SUPFAM" id="SSF101874">
    <property type="entry name" value="YceI-like"/>
    <property type="match status" value="1"/>
</dbReference>
<proteinExistence type="predicted"/>
<keyword evidence="1" id="KW-0472">Membrane</keyword>
<evidence type="ECO:0000256" key="1">
    <source>
        <dbReference type="SAM" id="Phobius"/>
    </source>
</evidence>
<dbReference type="PANTHER" id="PTHR34406">
    <property type="entry name" value="PROTEIN YCEI"/>
    <property type="match status" value="1"/>
</dbReference>
<dbReference type="InterPro" id="IPR007372">
    <property type="entry name" value="Lipid/polyisoprenoid-bd_YceI"/>
</dbReference>
<dbReference type="InterPro" id="IPR036761">
    <property type="entry name" value="TTHA0802/YceI-like_sf"/>
</dbReference>
<comment type="caution">
    <text evidence="3">The sequence shown here is derived from an EMBL/GenBank/DDBJ whole genome shotgun (WGS) entry which is preliminary data.</text>
</comment>
<evidence type="ECO:0000313" key="4">
    <source>
        <dbReference type="Proteomes" id="UP001258315"/>
    </source>
</evidence>
<feature type="domain" description="Lipid/polyisoprenoid-binding YceI-like" evidence="2">
    <location>
        <begin position="43"/>
        <end position="213"/>
    </location>
</feature>